<reference evidence="2 3" key="2">
    <citation type="submission" date="2018-11" db="EMBL/GenBank/DDBJ databases">
        <authorList>
            <consortium name="Pathogen Informatics"/>
        </authorList>
    </citation>
    <scope>NUCLEOTIDE SEQUENCE [LARGE SCALE GENOMIC DNA]</scope>
</reference>
<evidence type="ECO:0000256" key="1">
    <source>
        <dbReference type="SAM" id="MobiDB-lite"/>
    </source>
</evidence>
<keyword evidence="3" id="KW-1185">Reference proteome</keyword>
<feature type="region of interest" description="Disordered" evidence="1">
    <location>
        <begin position="28"/>
        <end position="51"/>
    </location>
</feature>
<protein>
    <submittedName>
        <fullName evidence="2 4">Uncharacterized protein</fullName>
    </submittedName>
</protein>
<evidence type="ECO:0000313" key="4">
    <source>
        <dbReference type="WBParaSite" id="NBR_0000957001-mRNA-1"/>
    </source>
</evidence>
<evidence type="ECO:0000313" key="3">
    <source>
        <dbReference type="Proteomes" id="UP000271162"/>
    </source>
</evidence>
<dbReference type="EMBL" id="UYSL01020159">
    <property type="protein sequence ID" value="VDL73160.1"/>
    <property type="molecule type" value="Genomic_DNA"/>
</dbReference>
<dbReference type="AlphaFoldDB" id="A0A0N4Y1Q8"/>
<proteinExistence type="predicted"/>
<evidence type="ECO:0000313" key="2">
    <source>
        <dbReference type="EMBL" id="VDL73160.1"/>
    </source>
</evidence>
<sequence length="113" mass="12287">MAEQLLTVAAADGLMHPDIVGEAQIATRVPNNNQRGPLQGHQPRQPSRAEQFRGIQCFNGGLGHLASRPVSADRVTKTHICCGCRGLKDTLPQTYTQPTPTCRIRGDLFITDP</sequence>
<accession>A0A0N4Y1Q8</accession>
<dbReference type="Proteomes" id="UP000271162">
    <property type="component" value="Unassembled WGS sequence"/>
</dbReference>
<organism evidence="4">
    <name type="scientific">Nippostrongylus brasiliensis</name>
    <name type="common">Rat hookworm</name>
    <dbReference type="NCBI Taxonomy" id="27835"/>
    <lineage>
        <taxon>Eukaryota</taxon>
        <taxon>Metazoa</taxon>
        <taxon>Ecdysozoa</taxon>
        <taxon>Nematoda</taxon>
        <taxon>Chromadorea</taxon>
        <taxon>Rhabditida</taxon>
        <taxon>Rhabditina</taxon>
        <taxon>Rhabditomorpha</taxon>
        <taxon>Strongyloidea</taxon>
        <taxon>Heligmosomidae</taxon>
        <taxon>Nippostrongylus</taxon>
    </lineage>
</organism>
<gene>
    <name evidence="2" type="ORF">NBR_LOCUS9571</name>
</gene>
<reference evidence="4" key="1">
    <citation type="submission" date="2017-02" db="UniProtKB">
        <authorList>
            <consortium name="WormBaseParasite"/>
        </authorList>
    </citation>
    <scope>IDENTIFICATION</scope>
</reference>
<name>A0A0N4Y1Q8_NIPBR</name>
<dbReference type="WBParaSite" id="NBR_0000957001-mRNA-1">
    <property type="protein sequence ID" value="NBR_0000957001-mRNA-1"/>
    <property type="gene ID" value="NBR_0000957001"/>
</dbReference>